<gene>
    <name evidence="1" type="ORF">LCOR_01540.1</name>
</gene>
<keyword evidence="2" id="KW-1185">Reference proteome</keyword>
<dbReference type="Proteomes" id="UP000027586">
    <property type="component" value="Unassembled WGS sequence"/>
</dbReference>
<dbReference type="EMBL" id="CBTN010000004">
    <property type="protein sequence ID" value="CDH49808.1"/>
    <property type="molecule type" value="Genomic_DNA"/>
</dbReference>
<organism evidence="1 2">
    <name type="scientific">Lichtheimia corymbifera JMRC:FSU:9682</name>
    <dbReference type="NCBI Taxonomy" id="1263082"/>
    <lineage>
        <taxon>Eukaryota</taxon>
        <taxon>Fungi</taxon>
        <taxon>Fungi incertae sedis</taxon>
        <taxon>Mucoromycota</taxon>
        <taxon>Mucoromycotina</taxon>
        <taxon>Mucoromycetes</taxon>
        <taxon>Mucorales</taxon>
        <taxon>Lichtheimiaceae</taxon>
        <taxon>Lichtheimia</taxon>
    </lineage>
</organism>
<sequence>MVSPAMPGTKISCNPLHSSLPKGHGKYDVVGPWGCNTYIRSGFDGALASTAEADMDKGIIVIHDKHSRGKLVVSSKHASGVCAPWRELGIPMA</sequence>
<evidence type="ECO:0000313" key="2">
    <source>
        <dbReference type="Proteomes" id="UP000027586"/>
    </source>
</evidence>
<protein>
    <submittedName>
        <fullName evidence="1">Uncharacterized protein</fullName>
    </submittedName>
</protein>
<dbReference type="VEuPathDB" id="FungiDB:LCOR_01540.1"/>
<evidence type="ECO:0000313" key="1">
    <source>
        <dbReference type="EMBL" id="CDH49808.1"/>
    </source>
</evidence>
<proteinExistence type="predicted"/>
<reference evidence="1" key="1">
    <citation type="submission" date="2013-08" db="EMBL/GenBank/DDBJ databases">
        <title>Gene expansion shapes genome architecture in the human pathogen Lichtheimia corymbifera: an evolutionary genomics analysis in the ancient terrestrial Mucorales (Mucoromycotina).</title>
        <authorList>
            <person name="Schwartze V.U."/>
            <person name="Winter S."/>
            <person name="Shelest E."/>
            <person name="Marcet-Houben M."/>
            <person name="Horn F."/>
            <person name="Wehner S."/>
            <person name="Hoffmann K."/>
            <person name="Riege K."/>
            <person name="Sammeth M."/>
            <person name="Nowrousian M."/>
            <person name="Valiante V."/>
            <person name="Linde J."/>
            <person name="Jacobsen I.D."/>
            <person name="Marz M."/>
            <person name="Brakhage A.A."/>
            <person name="Gabaldon T."/>
            <person name="Bocker S."/>
            <person name="Voigt K."/>
        </authorList>
    </citation>
    <scope>NUCLEOTIDE SEQUENCE [LARGE SCALE GENOMIC DNA]</scope>
    <source>
        <strain evidence="1">FSU 9682</strain>
    </source>
</reference>
<name>A0A068RHY7_9FUNG</name>
<dbReference type="AlphaFoldDB" id="A0A068RHY7"/>
<accession>A0A068RHY7</accession>
<comment type="caution">
    <text evidence="1">The sequence shown here is derived from an EMBL/GenBank/DDBJ whole genome shotgun (WGS) entry which is preliminary data.</text>
</comment>